<proteinExistence type="predicted"/>
<evidence type="ECO:0000313" key="1">
    <source>
        <dbReference type="EMBL" id="SKC32705.1"/>
    </source>
</evidence>
<accession>A0A1T5I156</accession>
<evidence type="ECO:0000313" key="2">
    <source>
        <dbReference type="Proteomes" id="UP000189966"/>
    </source>
</evidence>
<dbReference type="NCBIfam" id="NF040519">
    <property type="entry name" value="Sbal_3080_fam"/>
    <property type="match status" value="1"/>
</dbReference>
<evidence type="ECO:0008006" key="3">
    <source>
        <dbReference type="Google" id="ProtNLM"/>
    </source>
</evidence>
<dbReference type="AlphaFoldDB" id="A0A1T5I156"/>
<dbReference type="RefSeq" id="WP_080157685.1">
    <property type="nucleotide sequence ID" value="NZ_FUZI01000003.1"/>
</dbReference>
<dbReference type="Proteomes" id="UP000189966">
    <property type="component" value="Unassembled WGS sequence"/>
</dbReference>
<gene>
    <name evidence="1" type="ORF">CZ809_02221</name>
</gene>
<protein>
    <recommendedName>
        <fullName evidence="3">Lipoprotein</fullName>
    </recommendedName>
</protein>
<organism evidence="1 2">
    <name type="scientific">Photobacterium piscicola</name>
    <dbReference type="NCBI Taxonomy" id="1378299"/>
    <lineage>
        <taxon>Bacteria</taxon>
        <taxon>Pseudomonadati</taxon>
        <taxon>Pseudomonadota</taxon>
        <taxon>Gammaproteobacteria</taxon>
        <taxon>Vibrionales</taxon>
        <taxon>Vibrionaceae</taxon>
        <taxon>Photobacterium</taxon>
    </lineage>
</organism>
<reference evidence="1 2" key="1">
    <citation type="submission" date="2017-02" db="EMBL/GenBank/DDBJ databases">
        <authorList>
            <person name="Peterson S.W."/>
        </authorList>
    </citation>
    <scope>NUCLEOTIDE SEQUENCE [LARGE SCALE GENOMIC DNA]</scope>
    <source>
        <strain evidence="2">type strain: NCCB 100098</strain>
    </source>
</reference>
<dbReference type="PROSITE" id="PS51257">
    <property type="entry name" value="PROKAR_LIPOPROTEIN"/>
    <property type="match status" value="1"/>
</dbReference>
<dbReference type="EMBL" id="FUZI01000003">
    <property type="protein sequence ID" value="SKC32705.1"/>
    <property type="molecule type" value="Genomic_DNA"/>
</dbReference>
<name>A0A1T5I156_9GAMM</name>
<sequence length="156" mass="17321">MKKILLLSTISLTLIGCGSPRYTGSSVPITNIKPEVVIVQDNDTRAGFLDTIKVWLQDNNYSYIISPDNSKHDLNKLTIEYEGHWGWDLALYLKDAEIKAYQGGQRVGDIKFKVPYTANPNKFGNASKRIGFMMDTLFGQMTPAQATKAANSSTVN</sequence>
<dbReference type="OrthoDB" id="1436842at2"/>